<accession>A0A853A429</accession>
<evidence type="ECO:0000313" key="2">
    <source>
        <dbReference type="Proteomes" id="UP000567795"/>
    </source>
</evidence>
<gene>
    <name evidence="1" type="ORF">FHU37_002191</name>
</gene>
<reference evidence="1 2" key="1">
    <citation type="submission" date="2020-07" db="EMBL/GenBank/DDBJ databases">
        <title>Sequencing the genomes of 1000 actinobacteria strains.</title>
        <authorList>
            <person name="Klenk H.-P."/>
        </authorList>
    </citation>
    <scope>NUCLEOTIDE SEQUENCE [LARGE SCALE GENOMIC DNA]</scope>
    <source>
        <strain evidence="1 2">DSM 42178</strain>
    </source>
</reference>
<dbReference type="EMBL" id="JACBZD010000001">
    <property type="protein sequence ID" value="NYI05248.1"/>
    <property type="molecule type" value="Genomic_DNA"/>
</dbReference>
<evidence type="ECO:0008006" key="3">
    <source>
        <dbReference type="Google" id="ProtNLM"/>
    </source>
</evidence>
<proteinExistence type="predicted"/>
<dbReference type="RefSeq" id="WP_179814017.1">
    <property type="nucleotide sequence ID" value="NZ_JACBZD010000001.1"/>
</dbReference>
<protein>
    <recommendedName>
        <fullName evidence="3">Phage tail protein</fullName>
    </recommendedName>
</protein>
<name>A0A853A429_9ACTN</name>
<evidence type="ECO:0000313" key="1">
    <source>
        <dbReference type="EMBL" id="NYI05248.1"/>
    </source>
</evidence>
<keyword evidence="2" id="KW-1185">Reference proteome</keyword>
<dbReference type="AlphaFoldDB" id="A0A853A429"/>
<comment type="caution">
    <text evidence="1">The sequence shown here is derived from an EMBL/GenBank/DDBJ whole genome shotgun (WGS) entry which is preliminary data.</text>
</comment>
<dbReference type="Proteomes" id="UP000567795">
    <property type="component" value="Unassembled WGS sequence"/>
</dbReference>
<dbReference type="Pfam" id="PF25681">
    <property type="entry name" value="Phage_TTP_17"/>
    <property type="match status" value="1"/>
</dbReference>
<sequence>MAGFNPNEIRVAGTGRVLVAPLSSAAPTDTATQWGSAWKDLGYTTTDGIKFTKKDKIDPVDTWQSVSPVRFVYADRELTLKFSLLQFNEDTLPFVFGGDAVTETPAESGVFTYEIANNPKFDERMLGIEFSEGDAITYRFVIHRGQVTDTDEVQLTRTAATKLGLTFTALSVDNNAPLATWIMSDPNYRVG</sequence>
<dbReference type="InterPro" id="IPR058154">
    <property type="entry name" value="Bxb1_TTP-like"/>
</dbReference>
<organism evidence="1 2">
    <name type="scientific">Allostreptomyces psammosilenae</name>
    <dbReference type="NCBI Taxonomy" id="1892865"/>
    <lineage>
        <taxon>Bacteria</taxon>
        <taxon>Bacillati</taxon>
        <taxon>Actinomycetota</taxon>
        <taxon>Actinomycetes</taxon>
        <taxon>Kitasatosporales</taxon>
        <taxon>Streptomycetaceae</taxon>
        <taxon>Allostreptomyces</taxon>
    </lineage>
</organism>